<dbReference type="Pfam" id="PF00589">
    <property type="entry name" value="Phage_integrase"/>
    <property type="match status" value="1"/>
</dbReference>
<gene>
    <name evidence="6" type="ORF">EOK75_12430</name>
</gene>
<keyword evidence="2" id="KW-0229">DNA integration</keyword>
<feature type="domain" description="Tyr recombinase" evidence="5">
    <location>
        <begin position="96"/>
        <end position="264"/>
    </location>
</feature>
<keyword evidence="3" id="KW-0238">DNA-binding</keyword>
<evidence type="ECO:0000256" key="1">
    <source>
        <dbReference type="ARBA" id="ARBA00008857"/>
    </source>
</evidence>
<dbReference type="InterPro" id="IPR050090">
    <property type="entry name" value="Tyrosine_recombinase_XerCD"/>
</dbReference>
<keyword evidence="6" id="KW-0614">Plasmid</keyword>
<dbReference type="PANTHER" id="PTHR30349:SF41">
    <property type="entry name" value="INTEGRASE_RECOMBINASE PROTEIN MJ0367-RELATED"/>
    <property type="match status" value="1"/>
</dbReference>
<dbReference type="Gene3D" id="1.10.150.130">
    <property type="match status" value="1"/>
</dbReference>
<dbReference type="PROSITE" id="PS51898">
    <property type="entry name" value="TYR_RECOMBINASE"/>
    <property type="match status" value="1"/>
</dbReference>
<dbReference type="AlphaFoldDB" id="A0A4P8EI51"/>
<dbReference type="InterPro" id="IPR011010">
    <property type="entry name" value="DNA_brk_join_enz"/>
</dbReference>
<dbReference type="SUPFAM" id="SSF56349">
    <property type="entry name" value="DNA breaking-rejoining enzymes"/>
    <property type="match status" value="1"/>
</dbReference>
<dbReference type="InterPro" id="IPR002104">
    <property type="entry name" value="Integrase_catalytic"/>
</dbReference>
<dbReference type="OrthoDB" id="7510934at2"/>
<evidence type="ECO:0000313" key="7">
    <source>
        <dbReference type="Proteomes" id="UP000298631"/>
    </source>
</evidence>
<dbReference type="InterPro" id="IPR013762">
    <property type="entry name" value="Integrase-like_cat_sf"/>
</dbReference>
<geneLocation type="plasmid" evidence="6 7">
    <name>unnamed1</name>
</geneLocation>
<dbReference type="InterPro" id="IPR010998">
    <property type="entry name" value="Integrase_recombinase_N"/>
</dbReference>
<dbReference type="EMBL" id="CP039965">
    <property type="protein sequence ID" value="QCO56628.1"/>
    <property type="molecule type" value="Genomic_DNA"/>
</dbReference>
<dbReference type="Proteomes" id="UP000298631">
    <property type="component" value="Plasmid unnamed1"/>
</dbReference>
<comment type="similarity">
    <text evidence="1">Belongs to the 'phage' integrase family.</text>
</comment>
<sequence>MVEQYLGGAKYRNLSDSRKRSIRGELDWLHGVAGDLPFSRLGVKHVEALMGKKSGPSAANTVKKNLSMLFNFAIKNEYGIIHNPAKYAERMKENPDGYHTWTEAEIDKFLAKFGPGTKARLACLLVLNTGASRQDLSRMGWQNVNAGRIAYRRGKTHVEADLPILDELQAELDLLPHGGMVFLCYGPKHLPYKPETLGNWFRKHCKVAGVPGSLHGLRKAGATRLADAGASPDEIRAYLAHATNQEGATYTKKADRARLADSGLAKLTGSKNEHNLSNLDAGLDITNAQHIANKGK</sequence>
<accession>A0A4P8EI51</accession>
<reference evidence="6 7" key="1">
    <citation type="submission" date="2019-05" db="EMBL/GenBank/DDBJ databases">
        <title>Pseudorhodobacter turbinis sp. nov., isolated from the gut of the Korean turban shell.</title>
        <authorList>
            <person name="Jeong Y.-S."/>
            <person name="Kang W.-R."/>
            <person name="Bae J.-W."/>
        </authorList>
    </citation>
    <scope>NUCLEOTIDE SEQUENCE [LARGE SCALE GENOMIC DNA]</scope>
    <source>
        <strain evidence="6 7">S12M18</strain>
        <plasmid evidence="6 7">unnamed1</plasmid>
    </source>
</reference>
<dbReference type="Gene3D" id="1.10.443.10">
    <property type="entry name" value="Intergrase catalytic core"/>
    <property type="match status" value="1"/>
</dbReference>
<evidence type="ECO:0000256" key="2">
    <source>
        <dbReference type="ARBA" id="ARBA00022908"/>
    </source>
</evidence>
<dbReference type="GO" id="GO:0003677">
    <property type="term" value="F:DNA binding"/>
    <property type="evidence" value="ECO:0007669"/>
    <property type="project" value="UniProtKB-KW"/>
</dbReference>
<keyword evidence="7" id="KW-1185">Reference proteome</keyword>
<dbReference type="PANTHER" id="PTHR30349">
    <property type="entry name" value="PHAGE INTEGRASE-RELATED"/>
    <property type="match status" value="1"/>
</dbReference>
<name>A0A4P8EI51_9RHOB</name>
<dbReference type="GO" id="GO:0006310">
    <property type="term" value="P:DNA recombination"/>
    <property type="evidence" value="ECO:0007669"/>
    <property type="project" value="UniProtKB-KW"/>
</dbReference>
<organism evidence="6 7">
    <name type="scientific">Pseudorhodobacter turbinis</name>
    <dbReference type="NCBI Taxonomy" id="2500533"/>
    <lineage>
        <taxon>Bacteria</taxon>
        <taxon>Pseudomonadati</taxon>
        <taxon>Pseudomonadota</taxon>
        <taxon>Alphaproteobacteria</taxon>
        <taxon>Rhodobacterales</taxon>
        <taxon>Paracoccaceae</taxon>
        <taxon>Pseudorhodobacter</taxon>
    </lineage>
</organism>
<evidence type="ECO:0000256" key="4">
    <source>
        <dbReference type="ARBA" id="ARBA00023172"/>
    </source>
</evidence>
<protein>
    <submittedName>
        <fullName evidence="6">Integrase</fullName>
    </submittedName>
</protein>
<keyword evidence="4" id="KW-0233">DNA recombination</keyword>
<evidence type="ECO:0000259" key="5">
    <source>
        <dbReference type="PROSITE" id="PS51898"/>
    </source>
</evidence>
<dbReference type="KEGG" id="pseb:EOK75_12430"/>
<evidence type="ECO:0000313" key="6">
    <source>
        <dbReference type="EMBL" id="QCO56628.1"/>
    </source>
</evidence>
<evidence type="ECO:0000256" key="3">
    <source>
        <dbReference type="ARBA" id="ARBA00023125"/>
    </source>
</evidence>
<dbReference type="GO" id="GO:0015074">
    <property type="term" value="P:DNA integration"/>
    <property type="evidence" value="ECO:0007669"/>
    <property type="project" value="UniProtKB-KW"/>
</dbReference>
<proteinExistence type="inferred from homology"/>